<accession>A0A0V0IC81</accession>
<protein>
    <submittedName>
        <fullName evidence="1">Putative ovule protein</fullName>
    </submittedName>
</protein>
<dbReference type="AlphaFoldDB" id="A0A0V0IC81"/>
<dbReference type="EMBL" id="GEDG01008337">
    <property type="protein sequence ID" value="JAP30175.1"/>
    <property type="molecule type" value="Transcribed_RNA"/>
</dbReference>
<reference evidence="1" key="1">
    <citation type="submission" date="2015-12" db="EMBL/GenBank/DDBJ databases">
        <title>Gene expression during late stages of embryo sac development: a critical building block for successful pollen-pistil interactions.</title>
        <authorList>
            <person name="Liu Y."/>
            <person name="Joly V."/>
            <person name="Sabar M."/>
            <person name="Matton D.P."/>
        </authorList>
    </citation>
    <scope>NUCLEOTIDE SEQUENCE</scope>
</reference>
<sequence>METMSSSSICFLDVWEPTYWVYIGIAFTCLIPPDWKHFHAIFIYPVGLHHLLLKLSSRKCFFVPF</sequence>
<proteinExistence type="predicted"/>
<name>A0A0V0IC81_SOLCH</name>
<evidence type="ECO:0000313" key="1">
    <source>
        <dbReference type="EMBL" id="JAP30175.1"/>
    </source>
</evidence>
<organism evidence="1">
    <name type="scientific">Solanum chacoense</name>
    <name type="common">Chaco potato</name>
    <dbReference type="NCBI Taxonomy" id="4108"/>
    <lineage>
        <taxon>Eukaryota</taxon>
        <taxon>Viridiplantae</taxon>
        <taxon>Streptophyta</taxon>
        <taxon>Embryophyta</taxon>
        <taxon>Tracheophyta</taxon>
        <taxon>Spermatophyta</taxon>
        <taxon>Magnoliopsida</taxon>
        <taxon>eudicotyledons</taxon>
        <taxon>Gunneridae</taxon>
        <taxon>Pentapetalae</taxon>
        <taxon>asterids</taxon>
        <taxon>lamiids</taxon>
        <taxon>Solanales</taxon>
        <taxon>Solanaceae</taxon>
        <taxon>Solanoideae</taxon>
        <taxon>Solaneae</taxon>
        <taxon>Solanum</taxon>
    </lineage>
</organism>